<dbReference type="Pfam" id="PF20563">
    <property type="entry name" value="DUF6773"/>
    <property type="match status" value="1"/>
</dbReference>
<reference evidence="2" key="1">
    <citation type="journal article" date="2018" name="Antonie Van Leeuwenhoek">
        <title>Proteinivorax hydrogeniformans sp. nov., an anaerobic, haloalkaliphilic bacterium fermenting proteinaceous compounds with high hydrogen production.</title>
        <authorList>
            <person name="Boltyanskaya Y."/>
            <person name="Detkova E."/>
            <person name="Pimenov N."/>
            <person name="Kevbrin V."/>
        </authorList>
    </citation>
    <scope>NUCLEOTIDE SEQUENCE</scope>
    <source>
        <strain evidence="2">Z-710</strain>
    </source>
</reference>
<evidence type="ECO:0000313" key="2">
    <source>
        <dbReference type="EMBL" id="XCI29049.1"/>
    </source>
</evidence>
<name>A0AAU8HUI7_9FIRM</name>
<feature type="transmembrane region" description="Helical" evidence="1">
    <location>
        <begin position="87"/>
        <end position="107"/>
    </location>
</feature>
<organism evidence="2">
    <name type="scientific">Proteinivorax hydrogeniformans</name>
    <dbReference type="NCBI Taxonomy" id="1826727"/>
    <lineage>
        <taxon>Bacteria</taxon>
        <taxon>Bacillati</taxon>
        <taxon>Bacillota</taxon>
        <taxon>Clostridia</taxon>
        <taxon>Eubacteriales</taxon>
        <taxon>Proteinivoracaceae</taxon>
        <taxon>Proteinivorax</taxon>
    </lineage>
</organism>
<reference evidence="2" key="2">
    <citation type="submission" date="2024-06" db="EMBL/GenBank/DDBJ databases">
        <authorList>
            <person name="Petrova K.O."/>
            <person name="Toshchakov S.V."/>
            <person name="Boltjanskaja Y.V."/>
            <person name="Kevbrin V.V."/>
        </authorList>
    </citation>
    <scope>NUCLEOTIDE SEQUENCE</scope>
    <source>
        <strain evidence="2">Z-710</strain>
    </source>
</reference>
<protein>
    <submittedName>
        <fullName evidence="2">DUF6773 family protein</fullName>
    </submittedName>
</protein>
<dbReference type="AlphaFoldDB" id="A0AAU8HUI7"/>
<feature type="transmembrane region" description="Helical" evidence="1">
    <location>
        <begin position="21"/>
        <end position="39"/>
    </location>
</feature>
<dbReference type="RefSeq" id="WP_353893598.1">
    <property type="nucleotide sequence ID" value="NZ_CP159485.1"/>
</dbReference>
<feature type="transmembrane region" description="Helical" evidence="1">
    <location>
        <begin position="51"/>
        <end position="75"/>
    </location>
</feature>
<keyword evidence="1" id="KW-0812">Transmembrane</keyword>
<proteinExistence type="predicted"/>
<dbReference type="InterPro" id="IPR046664">
    <property type="entry name" value="DUF6773"/>
</dbReference>
<feature type="transmembrane region" description="Helical" evidence="1">
    <location>
        <begin position="113"/>
        <end position="133"/>
    </location>
</feature>
<keyword evidence="1" id="KW-1133">Transmembrane helix</keyword>
<accession>A0AAU8HUI7</accession>
<dbReference type="EMBL" id="CP159485">
    <property type="protein sequence ID" value="XCI29049.1"/>
    <property type="molecule type" value="Genomic_DNA"/>
</dbReference>
<evidence type="ECO:0000256" key="1">
    <source>
        <dbReference type="SAM" id="Phobius"/>
    </source>
</evidence>
<gene>
    <name evidence="2" type="ORF">PRVXH_000349</name>
</gene>
<sequence>MFKKVKDERVEQQVDKVVNQVMMIFLFGLLLDNFYRLIVLEVPFNEVAITFFTWLIGSLYFVIRLVYMGILQPIVSYKKDFQKIKKAAFLQGLLASTLFGLLYAIFIENDFNLKIIFLTLFFFLGTVAVNLAMVKLSYKRQNKDSDYQ</sequence>
<keyword evidence="1" id="KW-0472">Membrane</keyword>